<reference evidence="3 4" key="1">
    <citation type="submission" date="2017-08" db="EMBL/GenBank/DDBJ databases">
        <title>Complete genome of Colwellia sp. NB097-1, a psychrophile bacterium ioslated from Bering Sea.</title>
        <authorList>
            <person name="Chen X."/>
        </authorList>
    </citation>
    <scope>NUCLEOTIDE SEQUENCE [LARGE SCALE GENOMIC DNA]</scope>
    <source>
        <strain evidence="3 4">NB097-1</strain>
    </source>
</reference>
<feature type="signal peptide" evidence="1">
    <location>
        <begin position="1"/>
        <end position="20"/>
    </location>
</feature>
<evidence type="ECO:0000256" key="1">
    <source>
        <dbReference type="SAM" id="SignalP"/>
    </source>
</evidence>
<dbReference type="GO" id="GO:0016491">
    <property type="term" value="F:oxidoreductase activity"/>
    <property type="evidence" value="ECO:0007669"/>
    <property type="project" value="InterPro"/>
</dbReference>
<dbReference type="EMBL" id="CP020465">
    <property type="protein sequence ID" value="ASP48980.1"/>
    <property type="molecule type" value="Genomic_DNA"/>
</dbReference>
<sequence>MKIITSALIILTLCINVVSANEVPQLHYKDIVEKNVGNVIYLDFWASWCTPCRRSFPWMNELQKKYGNKNFKVISINVDSERELAEEFLANTPAKFSVLYDPDGALASEMKLKGMPSSFIINADGVVVSAHVGFTDKKKSIYEQEIKQLIQGN</sequence>
<dbReference type="CDD" id="cd02966">
    <property type="entry name" value="TlpA_like_family"/>
    <property type="match status" value="1"/>
</dbReference>
<dbReference type="OrthoDB" id="9799347at2"/>
<dbReference type="Gene3D" id="3.40.30.10">
    <property type="entry name" value="Glutaredoxin"/>
    <property type="match status" value="1"/>
</dbReference>
<dbReference type="AlphaFoldDB" id="A0A222GAZ9"/>
<evidence type="ECO:0000313" key="4">
    <source>
        <dbReference type="Proteomes" id="UP000202259"/>
    </source>
</evidence>
<name>A0A222GAZ9_9GAMM</name>
<organism evidence="3 4">
    <name type="scientific">Cognaticolwellia beringensis</name>
    <dbReference type="NCBI Taxonomy" id="1967665"/>
    <lineage>
        <taxon>Bacteria</taxon>
        <taxon>Pseudomonadati</taxon>
        <taxon>Pseudomonadota</taxon>
        <taxon>Gammaproteobacteria</taxon>
        <taxon>Alteromonadales</taxon>
        <taxon>Colwelliaceae</taxon>
        <taxon>Cognaticolwellia</taxon>
    </lineage>
</organism>
<dbReference type="PANTHER" id="PTHR42852:SF18">
    <property type="entry name" value="CHROMOSOME UNDETERMINED SCAFFOLD_47, WHOLE GENOME SHOTGUN SEQUENCE"/>
    <property type="match status" value="1"/>
</dbReference>
<gene>
    <name evidence="3" type="ORF">B5D82_15100</name>
</gene>
<accession>A0A222GAZ9</accession>
<dbReference type="InterPro" id="IPR050553">
    <property type="entry name" value="Thioredoxin_ResA/DsbE_sf"/>
</dbReference>
<evidence type="ECO:0000259" key="2">
    <source>
        <dbReference type="PROSITE" id="PS51352"/>
    </source>
</evidence>
<keyword evidence="4" id="KW-1185">Reference proteome</keyword>
<protein>
    <recommendedName>
        <fullName evidence="2">Thioredoxin domain-containing protein</fullName>
    </recommendedName>
</protein>
<feature type="chain" id="PRO_5012668578" description="Thioredoxin domain-containing protein" evidence="1">
    <location>
        <begin position="21"/>
        <end position="153"/>
    </location>
</feature>
<feature type="domain" description="Thioredoxin" evidence="2">
    <location>
        <begin position="17"/>
        <end position="151"/>
    </location>
</feature>
<dbReference type="PANTHER" id="PTHR42852">
    <property type="entry name" value="THIOL:DISULFIDE INTERCHANGE PROTEIN DSBE"/>
    <property type="match status" value="1"/>
</dbReference>
<dbReference type="InterPro" id="IPR013766">
    <property type="entry name" value="Thioredoxin_domain"/>
</dbReference>
<dbReference type="SUPFAM" id="SSF52833">
    <property type="entry name" value="Thioredoxin-like"/>
    <property type="match status" value="1"/>
</dbReference>
<dbReference type="InterPro" id="IPR013740">
    <property type="entry name" value="Redoxin"/>
</dbReference>
<keyword evidence="1" id="KW-0732">Signal</keyword>
<dbReference type="RefSeq" id="WP_081152677.1">
    <property type="nucleotide sequence ID" value="NZ_CP020465.1"/>
</dbReference>
<proteinExistence type="predicted"/>
<dbReference type="Proteomes" id="UP000202259">
    <property type="component" value="Chromosome"/>
</dbReference>
<evidence type="ECO:0000313" key="3">
    <source>
        <dbReference type="EMBL" id="ASP48980.1"/>
    </source>
</evidence>
<dbReference type="PROSITE" id="PS51352">
    <property type="entry name" value="THIOREDOXIN_2"/>
    <property type="match status" value="1"/>
</dbReference>
<dbReference type="InterPro" id="IPR036249">
    <property type="entry name" value="Thioredoxin-like_sf"/>
</dbReference>
<dbReference type="KEGG" id="cber:B5D82_15100"/>
<dbReference type="Pfam" id="PF08534">
    <property type="entry name" value="Redoxin"/>
    <property type="match status" value="1"/>
</dbReference>